<dbReference type="OrthoDB" id="275628at2157"/>
<dbReference type="InterPro" id="IPR036390">
    <property type="entry name" value="WH_DNA-bd_sf"/>
</dbReference>
<gene>
    <name evidence="2" type="ORF">GCM10009039_11670</name>
</gene>
<feature type="region of interest" description="Disordered" evidence="1">
    <location>
        <begin position="1"/>
        <end position="35"/>
    </location>
</feature>
<dbReference type="SUPFAM" id="SSF46785">
    <property type="entry name" value="Winged helix' DNA-binding domain"/>
    <property type="match status" value="1"/>
</dbReference>
<feature type="compositionally biased region" description="Basic and acidic residues" evidence="1">
    <location>
        <begin position="19"/>
        <end position="31"/>
    </location>
</feature>
<reference evidence="2" key="2">
    <citation type="submission" date="2020-09" db="EMBL/GenBank/DDBJ databases">
        <authorList>
            <person name="Sun Q."/>
            <person name="Ohkuma M."/>
        </authorList>
    </citation>
    <scope>NUCLEOTIDE SEQUENCE</scope>
    <source>
        <strain evidence="2">JCM 19596</strain>
    </source>
</reference>
<sequence length="82" mass="9442">MADVNPDFDATDDTDELLDALKDGRDTDDPWGRANPRYLIEHTSLDKGNVEYQLRRLTDAGWVRKISRGLYEFVDDPRESAQ</sequence>
<protein>
    <recommendedName>
        <fullName evidence="4">MarR family transcriptional regulator</fullName>
    </recommendedName>
</protein>
<evidence type="ECO:0000256" key="1">
    <source>
        <dbReference type="SAM" id="MobiDB-lite"/>
    </source>
</evidence>
<dbReference type="Proteomes" id="UP000607197">
    <property type="component" value="Unassembled WGS sequence"/>
</dbReference>
<feature type="compositionally biased region" description="Acidic residues" evidence="1">
    <location>
        <begin position="9"/>
        <end position="18"/>
    </location>
</feature>
<dbReference type="Gene3D" id="1.10.10.10">
    <property type="entry name" value="Winged helix-like DNA-binding domain superfamily/Winged helix DNA-binding domain"/>
    <property type="match status" value="1"/>
</dbReference>
<reference evidence="2" key="1">
    <citation type="journal article" date="2014" name="Int. J. Syst. Evol. Microbiol.">
        <title>Complete genome sequence of Corynebacterium casei LMG S-19264T (=DSM 44701T), isolated from a smear-ripened cheese.</title>
        <authorList>
            <consortium name="US DOE Joint Genome Institute (JGI-PGF)"/>
            <person name="Walter F."/>
            <person name="Albersmeier A."/>
            <person name="Kalinowski J."/>
            <person name="Ruckert C."/>
        </authorList>
    </citation>
    <scope>NUCLEOTIDE SEQUENCE</scope>
    <source>
        <strain evidence="2">JCM 19596</strain>
    </source>
</reference>
<organism evidence="2 3">
    <name type="scientific">Halocalculus aciditolerans</name>
    <dbReference type="NCBI Taxonomy" id="1383812"/>
    <lineage>
        <taxon>Archaea</taxon>
        <taxon>Methanobacteriati</taxon>
        <taxon>Methanobacteriota</taxon>
        <taxon>Stenosarchaea group</taxon>
        <taxon>Halobacteria</taxon>
        <taxon>Halobacteriales</taxon>
        <taxon>Halobacteriaceae</taxon>
        <taxon>Halocalculus</taxon>
    </lineage>
</organism>
<accession>A0A830FH23</accession>
<keyword evidence="3" id="KW-1185">Reference proteome</keyword>
<evidence type="ECO:0008006" key="4">
    <source>
        <dbReference type="Google" id="ProtNLM"/>
    </source>
</evidence>
<dbReference type="AlphaFoldDB" id="A0A830FH23"/>
<name>A0A830FH23_9EURY</name>
<evidence type="ECO:0000313" key="3">
    <source>
        <dbReference type="Proteomes" id="UP000607197"/>
    </source>
</evidence>
<proteinExistence type="predicted"/>
<comment type="caution">
    <text evidence="2">The sequence shown here is derived from an EMBL/GenBank/DDBJ whole genome shotgun (WGS) entry which is preliminary data.</text>
</comment>
<dbReference type="EMBL" id="BMPG01000001">
    <property type="protein sequence ID" value="GGL55225.1"/>
    <property type="molecule type" value="Genomic_DNA"/>
</dbReference>
<dbReference type="InterPro" id="IPR036388">
    <property type="entry name" value="WH-like_DNA-bd_sf"/>
</dbReference>
<evidence type="ECO:0000313" key="2">
    <source>
        <dbReference type="EMBL" id="GGL55225.1"/>
    </source>
</evidence>